<dbReference type="InterPro" id="IPR006047">
    <property type="entry name" value="GH13_cat_dom"/>
</dbReference>
<dbReference type="SUPFAM" id="SSF51011">
    <property type="entry name" value="Glycosyl hydrolase domain"/>
    <property type="match status" value="1"/>
</dbReference>
<evidence type="ECO:0000256" key="1">
    <source>
        <dbReference type="ARBA" id="ARBA00008061"/>
    </source>
</evidence>
<proteinExistence type="inferred from homology"/>
<dbReference type="NCBIfam" id="TIGR02100">
    <property type="entry name" value="glgX_debranch"/>
    <property type="match status" value="1"/>
</dbReference>
<name>A0ABV2SLH4_9GAMM</name>
<dbReference type="PANTHER" id="PTHR43002">
    <property type="entry name" value="GLYCOGEN DEBRANCHING ENZYME"/>
    <property type="match status" value="1"/>
</dbReference>
<dbReference type="Pfam" id="PF02922">
    <property type="entry name" value="CBM_48"/>
    <property type="match status" value="1"/>
</dbReference>
<dbReference type="InterPro" id="IPR013780">
    <property type="entry name" value="Glyco_hydro_b"/>
</dbReference>
<dbReference type="Gene3D" id="2.60.40.10">
    <property type="entry name" value="Immunoglobulins"/>
    <property type="match status" value="1"/>
</dbReference>
<dbReference type="SMART" id="SM00642">
    <property type="entry name" value="Aamy"/>
    <property type="match status" value="1"/>
</dbReference>
<evidence type="ECO:0000256" key="2">
    <source>
        <dbReference type="ARBA" id="ARBA00022801"/>
    </source>
</evidence>
<evidence type="ECO:0000313" key="6">
    <source>
        <dbReference type="Proteomes" id="UP001549366"/>
    </source>
</evidence>
<evidence type="ECO:0000256" key="3">
    <source>
        <dbReference type="ARBA" id="ARBA00023295"/>
    </source>
</evidence>
<dbReference type="Proteomes" id="UP001549366">
    <property type="component" value="Unassembled WGS sequence"/>
</dbReference>
<dbReference type="Pfam" id="PF00128">
    <property type="entry name" value="Alpha-amylase"/>
    <property type="match status" value="1"/>
</dbReference>
<sequence>MSSVNIHPAASYELGARFYSQYPLNKSLSGVQFALSAPGAHNVELCLFDDDNREVKITIPNQYPYLRNDVWRLFVPGIKPGQHYGYRVHGEWNPQAGQRHNPAKLLIDPYAQQLNGELQWNDSLFDYTLGENEEWQINDLDSAGYMPKSVVVEHEFDWENVPPPAHPMARSIIYELNVRGFTMQHPGVPEELRGTYLGLCQPAVIDYLKKLGVTTVELLPVTSFGSEHRLDNQGLDNYWGYNPLALMAPEASMAVEDPVNELKTMVKCLHQAGIEVILDVVFNHTTEGGNDGPCLSLRGIDNQGYYLLHDRNPEVSINHSGCGNTLKVENPLVMKLVTDTLRMWVQEYHIDGFRFDLAPGLGRKNWHYDSNSPFFQTIYQDPVLSSVKLIAEPWDLAQDGYQLGNFPRPWSEWNDRYRDCVRSFWRGDQGLLGQMAERLCGSSDIYRWKGRAPSASINYVCSHDGFTLHDLVSYSHKHNEANGEHNRDGDEHNFSWNCGSEGETNDARIIALRERYKRSLLATLFLSNGVVMIQAGDEFGNTQGGNNNAYCQNNPTGWLDWSWLNNKTAEQQRNYQLMRFVRLLIRSRKDNGVLTRDRFLCGIEEDPENYEVLWRSMDGRLMRSGDWQNPRNQSLFLHLLGDQSEPCECNFLVLFNSGVREQVFKLPGVDSLKKRECLLDTSQSQVFSELPDFTGHEKVKVLPHSVMILKDECLQDCPVMEKKEGGQAIVSQLLPDYH</sequence>
<reference evidence="5 6" key="1">
    <citation type="submission" date="2024-06" db="EMBL/GenBank/DDBJ databases">
        <title>Genomic Encyclopedia of Type Strains, Phase V (KMG-V): Genome sequencing to study the core and pangenomes of soil and plant-associated prokaryotes.</title>
        <authorList>
            <person name="Whitman W."/>
        </authorList>
    </citation>
    <scope>NUCLEOTIDE SEQUENCE [LARGE SCALE GENOMIC DNA]</scope>
    <source>
        <strain evidence="5 6">NE40</strain>
    </source>
</reference>
<dbReference type="EC" id="3.2.1.68" evidence="5"/>
<dbReference type="InterPro" id="IPR004193">
    <property type="entry name" value="Glyco_hydro_13_N"/>
</dbReference>
<feature type="domain" description="Glycosyl hydrolase family 13 catalytic" evidence="4">
    <location>
        <begin position="175"/>
        <end position="582"/>
    </location>
</feature>
<dbReference type="InterPro" id="IPR011837">
    <property type="entry name" value="Glycogen_debranch_GlgX"/>
</dbReference>
<dbReference type="CDD" id="cd02856">
    <property type="entry name" value="E_set_GDE_Isoamylase_N"/>
    <property type="match status" value="1"/>
</dbReference>
<dbReference type="InterPro" id="IPR044505">
    <property type="entry name" value="GlgX_Isoamylase_N_E_set"/>
</dbReference>
<dbReference type="Gene3D" id="2.60.40.1180">
    <property type="entry name" value="Golgi alpha-mannosidase II"/>
    <property type="match status" value="1"/>
</dbReference>
<dbReference type="InterPro" id="IPR013783">
    <property type="entry name" value="Ig-like_fold"/>
</dbReference>
<organism evidence="5 6">
    <name type="scientific">Endozoicomonas lisbonensis</name>
    <dbReference type="NCBI Taxonomy" id="3120522"/>
    <lineage>
        <taxon>Bacteria</taxon>
        <taxon>Pseudomonadati</taxon>
        <taxon>Pseudomonadota</taxon>
        <taxon>Gammaproteobacteria</taxon>
        <taxon>Oceanospirillales</taxon>
        <taxon>Endozoicomonadaceae</taxon>
        <taxon>Endozoicomonas</taxon>
    </lineage>
</organism>
<gene>
    <name evidence="5" type="ORF">V5J35_003386</name>
</gene>
<dbReference type="InterPro" id="IPR017853">
    <property type="entry name" value="GH"/>
</dbReference>
<comment type="caution">
    <text evidence="5">The sequence shown here is derived from an EMBL/GenBank/DDBJ whole genome shotgun (WGS) entry which is preliminary data.</text>
</comment>
<keyword evidence="3 5" id="KW-0326">Glycosidase</keyword>
<dbReference type="Gene3D" id="3.20.20.80">
    <property type="entry name" value="Glycosidases"/>
    <property type="match status" value="1"/>
</dbReference>
<dbReference type="GO" id="GO:0019156">
    <property type="term" value="F:isoamylase activity"/>
    <property type="evidence" value="ECO:0007669"/>
    <property type="project" value="UniProtKB-EC"/>
</dbReference>
<protein>
    <submittedName>
        <fullName evidence="5">Isoamylase</fullName>
        <ecNumber evidence="5">3.2.1.68</ecNumber>
    </submittedName>
</protein>
<dbReference type="SUPFAM" id="SSF51445">
    <property type="entry name" value="(Trans)glycosidases"/>
    <property type="match status" value="1"/>
</dbReference>
<dbReference type="CDD" id="cd11326">
    <property type="entry name" value="AmyAc_Glg_debranch"/>
    <property type="match status" value="1"/>
</dbReference>
<accession>A0ABV2SLH4</accession>
<comment type="similarity">
    <text evidence="1">Belongs to the glycosyl hydrolase 13 family.</text>
</comment>
<evidence type="ECO:0000313" key="5">
    <source>
        <dbReference type="EMBL" id="MET4758194.1"/>
    </source>
</evidence>
<keyword evidence="2 5" id="KW-0378">Hydrolase</keyword>
<dbReference type="EMBL" id="JBEWTB010000002">
    <property type="protein sequence ID" value="MET4758194.1"/>
    <property type="molecule type" value="Genomic_DNA"/>
</dbReference>
<keyword evidence="6" id="KW-1185">Reference proteome</keyword>
<dbReference type="SUPFAM" id="SSF81296">
    <property type="entry name" value="E set domains"/>
    <property type="match status" value="1"/>
</dbReference>
<evidence type="ECO:0000259" key="4">
    <source>
        <dbReference type="SMART" id="SM00642"/>
    </source>
</evidence>
<dbReference type="RefSeq" id="WP_354008297.1">
    <property type="nucleotide sequence ID" value="NZ_JBEWTA010000001.1"/>
</dbReference>
<dbReference type="InterPro" id="IPR014756">
    <property type="entry name" value="Ig_E-set"/>
</dbReference>